<evidence type="ECO:0000313" key="2">
    <source>
        <dbReference type="Proteomes" id="UP001172386"/>
    </source>
</evidence>
<keyword evidence="2" id="KW-1185">Reference proteome</keyword>
<gene>
    <name evidence="1" type="ORF">H2198_007100</name>
</gene>
<dbReference type="EMBL" id="JAPDRQ010000142">
    <property type="protein sequence ID" value="KAJ9653753.1"/>
    <property type="molecule type" value="Genomic_DNA"/>
</dbReference>
<reference evidence="1" key="1">
    <citation type="submission" date="2022-10" db="EMBL/GenBank/DDBJ databases">
        <title>Culturing micro-colonial fungi from biological soil crusts in the Mojave desert and describing Neophaeococcomyces mojavensis, and introducing the new genera and species Taxawa tesnikishii.</title>
        <authorList>
            <person name="Kurbessoian T."/>
            <person name="Stajich J.E."/>
        </authorList>
    </citation>
    <scope>NUCLEOTIDE SEQUENCE</scope>
    <source>
        <strain evidence="1">JES_112</strain>
    </source>
</reference>
<proteinExistence type="predicted"/>
<dbReference type="Proteomes" id="UP001172386">
    <property type="component" value="Unassembled WGS sequence"/>
</dbReference>
<organism evidence="1 2">
    <name type="scientific">Neophaeococcomyces mojaviensis</name>
    <dbReference type="NCBI Taxonomy" id="3383035"/>
    <lineage>
        <taxon>Eukaryota</taxon>
        <taxon>Fungi</taxon>
        <taxon>Dikarya</taxon>
        <taxon>Ascomycota</taxon>
        <taxon>Pezizomycotina</taxon>
        <taxon>Eurotiomycetes</taxon>
        <taxon>Chaetothyriomycetidae</taxon>
        <taxon>Chaetothyriales</taxon>
        <taxon>Chaetothyriales incertae sedis</taxon>
        <taxon>Neophaeococcomyces</taxon>
    </lineage>
</organism>
<evidence type="ECO:0000313" key="1">
    <source>
        <dbReference type="EMBL" id="KAJ9653753.1"/>
    </source>
</evidence>
<accession>A0ACC3A134</accession>
<comment type="caution">
    <text evidence="1">The sequence shown here is derived from an EMBL/GenBank/DDBJ whole genome shotgun (WGS) entry which is preliminary data.</text>
</comment>
<name>A0ACC3A134_9EURO</name>
<protein>
    <submittedName>
        <fullName evidence="1">Uncharacterized protein</fullName>
    </submittedName>
</protein>
<sequence length="493" mass="53027">MEEHIKAIRSSVIDGIAVTPRYRERQLANLHKALLDSRSQLNKLLVDETLLSEDEATAQFLLTAKAIQTFHISVNPKQCLDEEYRIAQGKDHTTRRVPHGCAYIIPSQHDPLYSTVVPVAAAIAAGNCIVVELQQTVSKLGAFLKKLLLDALSPQTFAVVEQWPFDEEFKGKYCIELNGRETQSAVTTSKQMRTHSNRVAVVVDRSADIKAAARECVKARFGFGGQSAYAPDIVLVNEFSAQSFCTAAAESALQYLSGAANGKLENGKSLASLKRPAGLGAGVQKQLKSSMAETLVSGDRGTVALLKNRDSDLLSGKLGTPLLLIVPISSMDDAINHLGQEAVTLRATYLFCAPPAAKYLSQFISSSVSTINHIPNELLIGPPAPSGHSVSIQPRYTTDMFSIAQPEIIEVSALSHTLSVLVSQDSAVREKRKAEEAVDITLHRVKEAFGPPIGFFEQGLLFGLGCILVGAVTAGVVSVKYGGPAVLAKLRGR</sequence>